<dbReference type="REBASE" id="460304">
    <property type="entry name" value="M2.Asp005ORF5830P"/>
</dbReference>
<dbReference type="InterPro" id="IPR029063">
    <property type="entry name" value="SAM-dependent_MTases_sf"/>
</dbReference>
<dbReference type="EMBL" id="CP071444">
    <property type="protein sequence ID" value="QSX09578.1"/>
    <property type="molecule type" value="Genomic_DNA"/>
</dbReference>
<proteinExistence type="predicted"/>
<evidence type="ECO:0000259" key="4">
    <source>
        <dbReference type="Pfam" id="PF01555"/>
    </source>
</evidence>
<dbReference type="GO" id="GO:0008170">
    <property type="term" value="F:N-methyltransferase activity"/>
    <property type="evidence" value="ECO:0007669"/>
    <property type="project" value="InterPro"/>
</dbReference>
<evidence type="ECO:0000256" key="2">
    <source>
        <dbReference type="ARBA" id="ARBA00022679"/>
    </source>
</evidence>
<organism evidence="5 6">
    <name type="scientific">Alkalibacter rhizosphaerae</name>
    <dbReference type="NCBI Taxonomy" id="2815577"/>
    <lineage>
        <taxon>Bacteria</taxon>
        <taxon>Bacillati</taxon>
        <taxon>Bacillota</taxon>
        <taxon>Clostridia</taxon>
        <taxon>Eubacteriales</taxon>
        <taxon>Eubacteriaceae</taxon>
        <taxon>Alkalibacter</taxon>
    </lineage>
</organism>
<reference evidence="5" key="1">
    <citation type="submission" date="2021-03" db="EMBL/GenBank/DDBJ databases">
        <title>Alkalibacter marinus sp. nov., isolated from tidal flat sediment.</title>
        <authorList>
            <person name="Namirimu T."/>
            <person name="Yang J.-A."/>
            <person name="Yang S.-H."/>
            <person name="Kim Y.-J."/>
            <person name="Kwon K.K."/>
        </authorList>
    </citation>
    <scope>NUCLEOTIDE SEQUENCE</scope>
    <source>
        <strain evidence="5">ES005</strain>
    </source>
</reference>
<protein>
    <recommendedName>
        <fullName evidence="4">DNA methylase N-4/N-6 domain-containing protein</fullName>
    </recommendedName>
</protein>
<evidence type="ECO:0000256" key="1">
    <source>
        <dbReference type="ARBA" id="ARBA00022603"/>
    </source>
</evidence>
<dbReference type="GO" id="GO:0032259">
    <property type="term" value="P:methylation"/>
    <property type="evidence" value="ECO:0007669"/>
    <property type="project" value="UniProtKB-KW"/>
</dbReference>
<dbReference type="KEGG" id="alka:J0B03_05835"/>
<dbReference type="GO" id="GO:0009307">
    <property type="term" value="P:DNA restriction-modification system"/>
    <property type="evidence" value="ECO:0007669"/>
    <property type="project" value="UniProtKB-KW"/>
</dbReference>
<dbReference type="SUPFAM" id="SSF53335">
    <property type="entry name" value="S-adenosyl-L-methionine-dependent methyltransferases"/>
    <property type="match status" value="2"/>
</dbReference>
<dbReference type="RefSeq" id="WP_207300909.1">
    <property type="nucleotide sequence ID" value="NZ_CP071444.1"/>
</dbReference>
<evidence type="ECO:0000313" key="6">
    <source>
        <dbReference type="Proteomes" id="UP000663499"/>
    </source>
</evidence>
<sequence>MHQKLEDKFNVIHPTNKNATYSSIMNYSDDLKKPLQRWYRYKEGFSIELVKQLIEDYNKNPNGVILDPFLGSGTTVITANKLGFKGIGFEVNPFSYFLSKCKLRNYEEDCIKEFHKSFNEITKKAMERVDKYPLPKLSISEKVFDDEVEDFFMTVKQFIEKAEYKFVETQELMLLGWLSSIEELSNYRKAGNGLKKRKYVKPRILSKEDGFSVIGNNYQNIYEDITNNHFDFNIEIYNDSSLNMESYISEGSISGIIFSPPYANCFDYTEIYKLELWFGEFVNEYSDLKNLREVSLRSHLNGNLVIPEDAVVTDTLELLLKELETKELWDKRIPKMLKLYFNDMFRIIDNAYKVLENEGFCSIVVGNSAYGGIVFPTDLILAEYAESIGFTVDKVEVDRYIITSSQQYEMTKNNKKFLRESVVCLIKK</sequence>
<feature type="domain" description="DNA methylase N-4/N-6" evidence="4">
    <location>
        <begin position="34"/>
        <end position="93"/>
    </location>
</feature>
<dbReference type="Pfam" id="PF01555">
    <property type="entry name" value="N6_N4_Mtase"/>
    <property type="match status" value="1"/>
</dbReference>
<dbReference type="AlphaFoldDB" id="A0A975AIX9"/>
<dbReference type="GO" id="GO:0003677">
    <property type="term" value="F:DNA binding"/>
    <property type="evidence" value="ECO:0007669"/>
    <property type="project" value="InterPro"/>
</dbReference>
<gene>
    <name evidence="5" type="ORF">J0B03_05835</name>
</gene>
<dbReference type="InterPro" id="IPR002941">
    <property type="entry name" value="DNA_methylase_N4/N6"/>
</dbReference>
<dbReference type="Proteomes" id="UP000663499">
    <property type="component" value="Chromosome"/>
</dbReference>
<keyword evidence="1" id="KW-0489">Methyltransferase</keyword>
<keyword evidence="6" id="KW-1185">Reference proteome</keyword>
<dbReference type="Gene3D" id="3.40.50.150">
    <property type="entry name" value="Vaccinia Virus protein VP39"/>
    <property type="match status" value="2"/>
</dbReference>
<keyword evidence="2" id="KW-0808">Transferase</keyword>
<name>A0A975AIX9_9FIRM</name>
<evidence type="ECO:0000313" key="5">
    <source>
        <dbReference type="EMBL" id="QSX09578.1"/>
    </source>
</evidence>
<keyword evidence="3" id="KW-0680">Restriction system</keyword>
<evidence type="ECO:0000256" key="3">
    <source>
        <dbReference type="ARBA" id="ARBA00022747"/>
    </source>
</evidence>
<accession>A0A975AIX9</accession>